<comment type="caution">
    <text evidence="2">The sequence shown here is derived from an EMBL/GenBank/DDBJ whole genome shotgun (WGS) entry which is preliminary data.</text>
</comment>
<dbReference type="GO" id="GO:0005739">
    <property type="term" value="C:mitochondrion"/>
    <property type="evidence" value="ECO:0007669"/>
    <property type="project" value="TreeGrafter"/>
</dbReference>
<sequence>MTTAWSRSVHAEAATDTRGHNKRYSAANRTGRSVRIREILTTMKSSSKVEAKKVFAALPPREKLDVVRALATRRRCRRRDRHSKLPKYRSAEFERAYFFKEDDVIEESTLGRGPGGQATNRRMQTVILRHTPSRLIVKFSRFPSLWLNRRAARELLHWRLEEHYLGPLSTLGHRKQLAMRRQRRHNRTMTYLEKKGASLQKREQHQPYVYAFQKGERALPPVGEVGASPLYIYTIFGSECRNLWTILNGAFTATDPRTSPDTVAPPPCPLLVRYMFPVSHRHEDDLSKISEEEFSRCCADNEVKQNVKRAFLCMVELFGLCCHEVQDKKGRPRALLVEDGLNWIERKERMYGQDCHLTPLAVVLWKRAYQSLSDLGISPQDESILLFFKRHRKKRENVWAAEALALLQA</sequence>
<keyword evidence="3" id="KW-1185">Reference proteome</keyword>
<evidence type="ECO:0000313" key="3">
    <source>
        <dbReference type="Proteomes" id="UP000015354"/>
    </source>
</evidence>
<organism evidence="2 3">
    <name type="scientific">Strigomonas culicis</name>
    <dbReference type="NCBI Taxonomy" id="28005"/>
    <lineage>
        <taxon>Eukaryota</taxon>
        <taxon>Discoba</taxon>
        <taxon>Euglenozoa</taxon>
        <taxon>Kinetoplastea</taxon>
        <taxon>Metakinetoplastina</taxon>
        <taxon>Trypanosomatida</taxon>
        <taxon>Trypanosomatidae</taxon>
        <taxon>Strigomonadinae</taxon>
        <taxon>Strigomonas</taxon>
    </lineage>
</organism>
<reference evidence="2 3" key="1">
    <citation type="journal article" date="2013" name="PLoS ONE">
        <title>Predicting the Proteins of Angomonas deanei, Strigomonas culicis and Their Respective Endosymbionts Reveals New Aspects of the Trypanosomatidae Family.</title>
        <authorList>
            <person name="Motta M.C."/>
            <person name="Martins A.C."/>
            <person name="de Souza S.S."/>
            <person name="Catta-Preta C.M."/>
            <person name="Silva R."/>
            <person name="Klein C.C."/>
            <person name="de Almeida L.G."/>
            <person name="de Lima Cunha O."/>
            <person name="Ciapina L.P."/>
            <person name="Brocchi M."/>
            <person name="Colabardini A.C."/>
            <person name="de Araujo Lima B."/>
            <person name="Machado C.R."/>
            <person name="de Almeida Soares C.M."/>
            <person name="Probst C.M."/>
            <person name="de Menezes C.B."/>
            <person name="Thompson C.E."/>
            <person name="Bartholomeu D.C."/>
            <person name="Gradia D.F."/>
            <person name="Pavoni D.P."/>
            <person name="Grisard E.C."/>
            <person name="Fantinatti-Garboggini F."/>
            <person name="Marchini F.K."/>
            <person name="Rodrigues-Luiz G.F."/>
            <person name="Wagner G."/>
            <person name="Goldman G.H."/>
            <person name="Fietto J.L."/>
            <person name="Elias M.C."/>
            <person name="Goldman M.H."/>
            <person name="Sagot M.F."/>
            <person name="Pereira M."/>
            <person name="Stoco P.H."/>
            <person name="de Mendonca-Neto R.P."/>
            <person name="Teixeira S.M."/>
            <person name="Maciel T.E."/>
            <person name="de Oliveira Mendes T.A."/>
            <person name="Urmenyi T.P."/>
            <person name="de Souza W."/>
            <person name="Schenkman S."/>
            <person name="de Vasconcelos A.T."/>
        </authorList>
    </citation>
    <scope>NUCLEOTIDE SEQUENCE [LARGE SCALE GENOMIC DNA]</scope>
</reference>
<evidence type="ECO:0000313" key="2">
    <source>
        <dbReference type="EMBL" id="EPY20323.1"/>
    </source>
</evidence>
<protein>
    <recommendedName>
        <fullName evidence="4">Peptide chain release factor 1</fullName>
    </recommendedName>
</protein>
<proteinExistence type="predicted"/>
<dbReference type="Gene3D" id="3.30.160.20">
    <property type="match status" value="1"/>
</dbReference>
<feature type="compositionally biased region" description="Basic and acidic residues" evidence="1">
    <location>
        <begin position="9"/>
        <end position="19"/>
    </location>
</feature>
<dbReference type="InterPro" id="IPR045853">
    <property type="entry name" value="Pep_chain_release_fac_I_sf"/>
</dbReference>
<evidence type="ECO:0000256" key="1">
    <source>
        <dbReference type="SAM" id="MobiDB-lite"/>
    </source>
</evidence>
<dbReference type="OrthoDB" id="277888at2759"/>
<name>S9TUU1_9TRYP</name>
<evidence type="ECO:0008006" key="4">
    <source>
        <dbReference type="Google" id="ProtNLM"/>
    </source>
</evidence>
<dbReference type="Proteomes" id="UP000015354">
    <property type="component" value="Unassembled WGS sequence"/>
</dbReference>
<dbReference type="AlphaFoldDB" id="S9TUU1"/>
<dbReference type="EMBL" id="ATMH01009050">
    <property type="protein sequence ID" value="EPY20323.1"/>
    <property type="molecule type" value="Genomic_DNA"/>
</dbReference>
<accession>S9TUU1</accession>
<dbReference type="PANTHER" id="PTHR46203:SF1">
    <property type="entry name" value="MITOCHONDRIAL TRANSLATION RELEASE FACTOR IN RESCUE"/>
    <property type="match status" value="1"/>
</dbReference>
<feature type="region of interest" description="Disordered" evidence="1">
    <location>
        <begin position="1"/>
        <end position="29"/>
    </location>
</feature>
<dbReference type="InterPro" id="IPR052405">
    <property type="entry name" value="Mito_Transl_Release_Factor"/>
</dbReference>
<dbReference type="SUPFAM" id="SSF75620">
    <property type="entry name" value="Release factor"/>
    <property type="match status" value="1"/>
</dbReference>
<gene>
    <name evidence="2" type="ORF">STCU_09050</name>
</gene>
<dbReference type="PANTHER" id="PTHR46203">
    <property type="entry name" value="PROBABLE PEPTIDE CHAIN RELEASE FACTOR C12ORF65"/>
    <property type="match status" value="1"/>
</dbReference>